<feature type="compositionally biased region" description="Low complexity" evidence="1">
    <location>
        <begin position="292"/>
        <end position="308"/>
    </location>
</feature>
<evidence type="ECO:0000313" key="5">
    <source>
        <dbReference type="Proteomes" id="UP001231189"/>
    </source>
</evidence>
<comment type="caution">
    <text evidence="4">The sequence shown here is derived from an EMBL/GenBank/DDBJ whole genome shotgun (WGS) entry which is preliminary data.</text>
</comment>
<feature type="compositionally biased region" description="Basic and acidic residues" evidence="1">
    <location>
        <begin position="312"/>
        <end position="328"/>
    </location>
</feature>
<sequence>MAYASSTAAAAAAAANLSTALGAPPSEKLSRDNHLFWKTQVLPALRGAQVMELLNGTDLAPPKTVEIEDRDGKKAQVPNPDCKPLMIVKPPSLNTTLFFKAQPMLLPVVGAICSAVTIVMLKVVSIVTEGKTGTLAVLISMEVVVAITVTEEMTAMVVAVVTITAVMIGLNIVIDVMTVSIVVMIESAVMEVDVVLPKEGVAVGTLLPDATNNSAGSGENLEQNGAQTRQNEQPQNRTVTGTAEHSADSQSALDQEPDSTGGSTSTSDQASASGPGVSSRATPSREPDMADRGGTSSRASSGDSSRGADNQHPNDDSESSSDHEHNNDSGDDTNDSSSADEPPAASREPDNLAEALEDSKWKCAMDEEYAALMENKTWHLVHASPHKNLIDCKWVYKIKKRADGTVERYKARLVEKGFKQRYGIDYEDTFSPVN</sequence>
<accession>A0AAD8QRP0</accession>
<dbReference type="Proteomes" id="UP001231189">
    <property type="component" value="Unassembled WGS sequence"/>
</dbReference>
<proteinExistence type="predicted"/>
<feature type="compositionally biased region" description="Low complexity" evidence="1">
    <location>
        <begin position="335"/>
        <end position="346"/>
    </location>
</feature>
<protein>
    <recommendedName>
        <fullName evidence="3">Reverse transcriptase Ty1/copia-type domain-containing protein</fullName>
    </recommendedName>
</protein>
<keyword evidence="2" id="KW-0472">Membrane</keyword>
<dbReference type="EMBL" id="JAUUTY010000007">
    <property type="protein sequence ID" value="KAK1606029.1"/>
    <property type="molecule type" value="Genomic_DNA"/>
</dbReference>
<feature type="compositionally biased region" description="Polar residues" evidence="1">
    <location>
        <begin position="210"/>
        <end position="253"/>
    </location>
</feature>
<feature type="region of interest" description="Disordered" evidence="1">
    <location>
        <begin position="207"/>
        <end position="354"/>
    </location>
</feature>
<dbReference type="InterPro" id="IPR013103">
    <property type="entry name" value="RVT_2"/>
</dbReference>
<evidence type="ECO:0000313" key="4">
    <source>
        <dbReference type="EMBL" id="KAK1606029.1"/>
    </source>
</evidence>
<feature type="domain" description="Reverse transcriptase Ty1/copia-type" evidence="3">
    <location>
        <begin position="375"/>
        <end position="433"/>
    </location>
</feature>
<organism evidence="4 5">
    <name type="scientific">Lolium multiflorum</name>
    <name type="common">Italian ryegrass</name>
    <name type="synonym">Lolium perenne subsp. multiflorum</name>
    <dbReference type="NCBI Taxonomy" id="4521"/>
    <lineage>
        <taxon>Eukaryota</taxon>
        <taxon>Viridiplantae</taxon>
        <taxon>Streptophyta</taxon>
        <taxon>Embryophyta</taxon>
        <taxon>Tracheophyta</taxon>
        <taxon>Spermatophyta</taxon>
        <taxon>Magnoliopsida</taxon>
        <taxon>Liliopsida</taxon>
        <taxon>Poales</taxon>
        <taxon>Poaceae</taxon>
        <taxon>BOP clade</taxon>
        <taxon>Pooideae</taxon>
        <taxon>Poodae</taxon>
        <taxon>Poeae</taxon>
        <taxon>Poeae Chloroplast Group 2 (Poeae type)</taxon>
        <taxon>Loliodinae</taxon>
        <taxon>Loliinae</taxon>
        <taxon>Lolium</taxon>
    </lineage>
</organism>
<keyword evidence="2" id="KW-0812">Transmembrane</keyword>
<name>A0AAD8QRP0_LOLMU</name>
<dbReference type="AlphaFoldDB" id="A0AAD8QRP0"/>
<reference evidence="4" key="1">
    <citation type="submission" date="2023-07" db="EMBL/GenBank/DDBJ databases">
        <title>A chromosome-level genome assembly of Lolium multiflorum.</title>
        <authorList>
            <person name="Chen Y."/>
            <person name="Copetti D."/>
            <person name="Kolliker R."/>
            <person name="Studer B."/>
        </authorList>
    </citation>
    <scope>NUCLEOTIDE SEQUENCE</scope>
    <source>
        <strain evidence="4">02402/16</strain>
        <tissue evidence="4">Leaf</tissue>
    </source>
</reference>
<evidence type="ECO:0000256" key="1">
    <source>
        <dbReference type="SAM" id="MobiDB-lite"/>
    </source>
</evidence>
<keyword evidence="2" id="KW-1133">Transmembrane helix</keyword>
<gene>
    <name evidence="4" type="ORF">QYE76_029702</name>
</gene>
<feature type="compositionally biased region" description="Low complexity" evidence="1">
    <location>
        <begin position="258"/>
        <end position="274"/>
    </location>
</feature>
<dbReference type="Pfam" id="PF07727">
    <property type="entry name" value="RVT_2"/>
    <property type="match status" value="1"/>
</dbReference>
<evidence type="ECO:0000256" key="2">
    <source>
        <dbReference type="SAM" id="Phobius"/>
    </source>
</evidence>
<keyword evidence="5" id="KW-1185">Reference proteome</keyword>
<evidence type="ECO:0000259" key="3">
    <source>
        <dbReference type="Pfam" id="PF07727"/>
    </source>
</evidence>
<feature type="transmembrane region" description="Helical" evidence="2">
    <location>
        <begin position="132"/>
        <end position="149"/>
    </location>
</feature>
<feature type="transmembrane region" description="Helical" evidence="2">
    <location>
        <begin position="104"/>
        <end position="125"/>
    </location>
</feature>
<feature type="transmembrane region" description="Helical" evidence="2">
    <location>
        <begin position="155"/>
        <end position="174"/>
    </location>
</feature>